<dbReference type="Gene3D" id="3.20.20.80">
    <property type="entry name" value="Glycosidases"/>
    <property type="match status" value="1"/>
</dbReference>
<dbReference type="PRINTS" id="PR00741">
    <property type="entry name" value="GLHYDRLASE29"/>
</dbReference>
<sequence>MTYTPNLKSIKKHKVPDWYHDAKFGIFIHWSLSSVPAFAVVGQGDLVEIQKKEGIGAQFAKNPYAEWYLNSLRIAGTETQKYHHETYGENFSYDDFVPMFNEAIKKWNPDEWVDLFKKAGAKYVVLVTKHHDGFLLWHSNYPNPRKKNYSASRDIVGELTKTVKNAGMRMGFYYSSALDWSFTETPIIDIISMLDNGPTEPEYVEYVNNHWFELIDKYEPIILWNDIGYPPKTNVNELFAYFYNKFPDGVVNDRWIQIPKIVRKN</sequence>
<keyword evidence="5" id="KW-0378">Hydrolase</keyword>
<dbReference type="GO" id="GO:0016139">
    <property type="term" value="P:glycoside catabolic process"/>
    <property type="evidence" value="ECO:0007669"/>
    <property type="project" value="TreeGrafter"/>
</dbReference>
<dbReference type="EC" id="3.2.1.51" evidence="3"/>
<dbReference type="SMART" id="SM00812">
    <property type="entry name" value="Alpha_L_fucos"/>
    <property type="match status" value="1"/>
</dbReference>
<dbReference type="PANTHER" id="PTHR10030:SF37">
    <property type="entry name" value="ALPHA-L-FUCOSIDASE-RELATED"/>
    <property type="match status" value="1"/>
</dbReference>
<dbReference type="Pfam" id="PF01120">
    <property type="entry name" value="Alpha_L_fucos"/>
    <property type="match status" value="1"/>
</dbReference>
<protein>
    <recommendedName>
        <fullName evidence="3">alpha-L-fucosidase</fullName>
        <ecNumber evidence="3">3.2.1.51</ecNumber>
    </recommendedName>
</protein>
<comment type="function">
    <text evidence="1">Alpha-L-fucosidase is responsible for hydrolyzing the alpha-1,6-linked fucose joined to the reducing-end N-acetylglucosamine of the carbohydrate moieties of glycoproteins.</text>
</comment>
<accession>X0Z772</accession>
<dbReference type="EMBL" id="BART01007322">
    <property type="protein sequence ID" value="GAG56238.1"/>
    <property type="molecule type" value="Genomic_DNA"/>
</dbReference>
<proteinExistence type="inferred from homology"/>
<feature type="domain" description="Glycoside hydrolase family 29 N-terminal" evidence="7">
    <location>
        <begin position="2"/>
        <end position="257"/>
    </location>
</feature>
<dbReference type="InterPro" id="IPR000933">
    <property type="entry name" value="Glyco_hydro_29"/>
</dbReference>
<evidence type="ECO:0000256" key="3">
    <source>
        <dbReference type="ARBA" id="ARBA00012662"/>
    </source>
</evidence>
<dbReference type="PANTHER" id="PTHR10030">
    <property type="entry name" value="ALPHA-L-FUCOSIDASE"/>
    <property type="match status" value="1"/>
</dbReference>
<evidence type="ECO:0000313" key="8">
    <source>
        <dbReference type="EMBL" id="GAG56238.1"/>
    </source>
</evidence>
<comment type="similarity">
    <text evidence="2">Belongs to the glycosyl hydrolase 29 family.</text>
</comment>
<dbReference type="GO" id="GO:0005764">
    <property type="term" value="C:lysosome"/>
    <property type="evidence" value="ECO:0007669"/>
    <property type="project" value="TreeGrafter"/>
</dbReference>
<dbReference type="SUPFAM" id="SSF51445">
    <property type="entry name" value="(Trans)glycosidases"/>
    <property type="match status" value="1"/>
</dbReference>
<reference evidence="8" key="1">
    <citation type="journal article" date="2014" name="Front. Microbiol.">
        <title>High frequency of phylogenetically diverse reductive dehalogenase-homologous genes in deep subseafloor sedimentary metagenomes.</title>
        <authorList>
            <person name="Kawai M."/>
            <person name="Futagami T."/>
            <person name="Toyoda A."/>
            <person name="Takaki Y."/>
            <person name="Nishi S."/>
            <person name="Hori S."/>
            <person name="Arai W."/>
            <person name="Tsubouchi T."/>
            <person name="Morono Y."/>
            <person name="Uchiyama I."/>
            <person name="Ito T."/>
            <person name="Fujiyama A."/>
            <person name="Inagaki F."/>
            <person name="Takami H."/>
        </authorList>
    </citation>
    <scope>NUCLEOTIDE SEQUENCE</scope>
    <source>
        <strain evidence="8">Expedition CK06-06</strain>
    </source>
</reference>
<dbReference type="GO" id="GO:0006004">
    <property type="term" value="P:fucose metabolic process"/>
    <property type="evidence" value="ECO:0007669"/>
    <property type="project" value="InterPro"/>
</dbReference>
<dbReference type="InterPro" id="IPR016286">
    <property type="entry name" value="FUC_metazoa-typ"/>
</dbReference>
<keyword evidence="6" id="KW-0326">Glycosidase</keyword>
<evidence type="ECO:0000256" key="4">
    <source>
        <dbReference type="ARBA" id="ARBA00022729"/>
    </source>
</evidence>
<evidence type="ECO:0000256" key="2">
    <source>
        <dbReference type="ARBA" id="ARBA00007951"/>
    </source>
</evidence>
<organism evidence="8">
    <name type="scientific">marine sediment metagenome</name>
    <dbReference type="NCBI Taxonomy" id="412755"/>
    <lineage>
        <taxon>unclassified sequences</taxon>
        <taxon>metagenomes</taxon>
        <taxon>ecological metagenomes</taxon>
    </lineage>
</organism>
<dbReference type="InterPro" id="IPR057739">
    <property type="entry name" value="Glyco_hydro_29_N"/>
</dbReference>
<name>X0Z772_9ZZZZ</name>
<dbReference type="GO" id="GO:0004560">
    <property type="term" value="F:alpha-L-fucosidase activity"/>
    <property type="evidence" value="ECO:0007669"/>
    <property type="project" value="InterPro"/>
</dbReference>
<dbReference type="AlphaFoldDB" id="X0Z772"/>
<evidence type="ECO:0000256" key="1">
    <source>
        <dbReference type="ARBA" id="ARBA00004071"/>
    </source>
</evidence>
<gene>
    <name evidence="8" type="ORF">S01H4_16692</name>
</gene>
<evidence type="ECO:0000256" key="5">
    <source>
        <dbReference type="ARBA" id="ARBA00022801"/>
    </source>
</evidence>
<comment type="caution">
    <text evidence="8">The sequence shown here is derived from an EMBL/GenBank/DDBJ whole genome shotgun (WGS) entry which is preliminary data.</text>
</comment>
<dbReference type="InterPro" id="IPR017853">
    <property type="entry name" value="GH"/>
</dbReference>
<evidence type="ECO:0000259" key="7">
    <source>
        <dbReference type="Pfam" id="PF01120"/>
    </source>
</evidence>
<evidence type="ECO:0000256" key="6">
    <source>
        <dbReference type="ARBA" id="ARBA00023295"/>
    </source>
</evidence>
<keyword evidence="4" id="KW-0732">Signal</keyword>